<accession>A0A8T3VCR8</accession>
<name>A0A8T3VCR8_9EURY</name>
<reference evidence="1" key="1">
    <citation type="submission" date="2019-04" db="EMBL/GenBank/DDBJ databases">
        <title>Evolution of Biomass-Degrading Anaerobic Consortia Revealed by Metagenomics.</title>
        <authorList>
            <person name="Peng X."/>
        </authorList>
    </citation>
    <scope>NUCLEOTIDE SEQUENCE</scope>
    <source>
        <strain evidence="1">SIG12</strain>
    </source>
</reference>
<sequence length="321" mass="38389">MLEKIEIIQRFNFKKLNKHYECFIIDLKRSNAYFNINEMIYPDRFFETDYLASYSYSSILNDLKSRISSKIYTLDEKSVNRFVECFEDLNLFKDFDSDTSSYFEKLENVYSCNINLYFSDKYCEYCIKNNFPEKWLDFGKILFDLFNFDVLNITHLEKIVTNLFFDIKRDGVYGLENNKLDLTSLEFGHYEVHPHDMPKSSIIIDVKKSEIAGYFEKENADLDILFDLLEKYGVYEWIFESYQNKSKNHDSPVLDGYDWYLELVFNDSIIWNMLGHNEYPDTYLCLGEEVKKLTALDLLEIETIPEEESELFNYYGKEKLS</sequence>
<evidence type="ECO:0000313" key="2">
    <source>
        <dbReference type="Proteomes" id="UP000762703"/>
    </source>
</evidence>
<protein>
    <submittedName>
        <fullName evidence="1">Uncharacterized protein</fullName>
    </submittedName>
</protein>
<gene>
    <name evidence="1" type="ORF">E7Z73_07350</name>
</gene>
<dbReference type="RefSeq" id="WP_303737189.1">
    <property type="nucleotide sequence ID" value="NZ_SUTE01000056.1"/>
</dbReference>
<proteinExistence type="predicted"/>
<dbReference type="AlphaFoldDB" id="A0A8T3VCR8"/>
<dbReference type="EMBL" id="SUTE01000056">
    <property type="protein sequence ID" value="MBE6505537.1"/>
    <property type="molecule type" value="Genomic_DNA"/>
</dbReference>
<comment type="caution">
    <text evidence="1">The sequence shown here is derived from an EMBL/GenBank/DDBJ whole genome shotgun (WGS) entry which is preliminary data.</text>
</comment>
<organism evidence="1 2">
    <name type="scientific">Methanobrevibacter millerae</name>
    <dbReference type="NCBI Taxonomy" id="230361"/>
    <lineage>
        <taxon>Archaea</taxon>
        <taxon>Methanobacteriati</taxon>
        <taxon>Methanobacteriota</taxon>
        <taxon>Methanomada group</taxon>
        <taxon>Methanobacteria</taxon>
        <taxon>Methanobacteriales</taxon>
        <taxon>Methanobacteriaceae</taxon>
        <taxon>Methanobrevibacter</taxon>
    </lineage>
</organism>
<evidence type="ECO:0000313" key="1">
    <source>
        <dbReference type="EMBL" id="MBE6505537.1"/>
    </source>
</evidence>
<dbReference type="Proteomes" id="UP000762703">
    <property type="component" value="Unassembled WGS sequence"/>
</dbReference>